<feature type="compositionally biased region" description="Polar residues" evidence="1">
    <location>
        <begin position="142"/>
        <end position="159"/>
    </location>
</feature>
<feature type="compositionally biased region" description="Basic and acidic residues" evidence="1">
    <location>
        <begin position="94"/>
        <end position="119"/>
    </location>
</feature>
<organism evidence="3 4">
    <name type="scientific">Prunus yedoensis var. nudiflora</name>
    <dbReference type="NCBI Taxonomy" id="2094558"/>
    <lineage>
        <taxon>Eukaryota</taxon>
        <taxon>Viridiplantae</taxon>
        <taxon>Streptophyta</taxon>
        <taxon>Embryophyta</taxon>
        <taxon>Tracheophyta</taxon>
        <taxon>Spermatophyta</taxon>
        <taxon>Magnoliopsida</taxon>
        <taxon>eudicotyledons</taxon>
        <taxon>Gunneridae</taxon>
        <taxon>Pentapetalae</taxon>
        <taxon>rosids</taxon>
        <taxon>fabids</taxon>
        <taxon>Rosales</taxon>
        <taxon>Rosaceae</taxon>
        <taxon>Amygdaloideae</taxon>
        <taxon>Amygdaleae</taxon>
        <taxon>Prunus</taxon>
    </lineage>
</organism>
<comment type="caution">
    <text evidence="3">The sequence shown here is derived from an EMBL/GenBank/DDBJ whole genome shotgun (WGS) entry which is preliminary data.</text>
</comment>
<feature type="region of interest" description="Disordered" evidence="1">
    <location>
        <begin position="84"/>
        <end position="159"/>
    </location>
</feature>
<evidence type="ECO:0000313" key="3">
    <source>
        <dbReference type="EMBL" id="PQP93469.1"/>
    </source>
</evidence>
<accession>A0A314XM83</accession>
<reference evidence="3 4" key="1">
    <citation type="submission" date="2018-02" db="EMBL/GenBank/DDBJ databases">
        <title>Draft genome of wild Prunus yedoensis var. nudiflora.</title>
        <authorList>
            <person name="Baek S."/>
            <person name="Kim J.-H."/>
            <person name="Choi K."/>
            <person name="Kim G.-B."/>
            <person name="Cho A."/>
            <person name="Jang H."/>
            <person name="Shin C.-H."/>
            <person name="Yu H.-J."/>
            <person name="Mun J.-H."/>
        </authorList>
    </citation>
    <scope>NUCLEOTIDE SEQUENCE [LARGE SCALE GENOMIC DNA]</scope>
    <source>
        <strain evidence="4">cv. Jeju island</strain>
        <tissue evidence="3">Leaf</tissue>
    </source>
</reference>
<feature type="compositionally biased region" description="Polar residues" evidence="1">
    <location>
        <begin position="84"/>
        <end position="93"/>
    </location>
</feature>
<proteinExistence type="predicted"/>
<feature type="domain" description="DUF4378" evidence="2">
    <location>
        <begin position="263"/>
        <end position="375"/>
    </location>
</feature>
<protein>
    <recommendedName>
        <fullName evidence="2">DUF4378 domain-containing protein</fullName>
    </recommendedName>
</protein>
<dbReference type="EMBL" id="PJQY01002458">
    <property type="protein sequence ID" value="PQP93469.1"/>
    <property type="molecule type" value="Genomic_DNA"/>
</dbReference>
<evidence type="ECO:0000259" key="2">
    <source>
        <dbReference type="Pfam" id="PF14309"/>
    </source>
</evidence>
<dbReference type="Proteomes" id="UP000250321">
    <property type="component" value="Unassembled WGS sequence"/>
</dbReference>
<dbReference type="OrthoDB" id="691329at2759"/>
<dbReference type="PANTHER" id="PTHR37613">
    <property type="entry name" value="DUF4378 DOMAIN PROTEIN"/>
    <property type="match status" value="1"/>
</dbReference>
<dbReference type="Pfam" id="PF14309">
    <property type="entry name" value="DUF4378"/>
    <property type="match status" value="1"/>
</dbReference>
<sequence>MASTIQKPVKQLAELLQEQQEPFVLEVYLFERGYLRKSLSSNRAGGSSFCKTFNSSSSWGLSKSKKGALSCSKVLRSVYNKLVSRNSGPSNKSSENKEAELNADTEMRRKNQEIVDSDRFSSASSRTQYDSCSEGEKDEASVSLQNDHQASLAADTSQVSKPCNMIKERKIEQFNGGSLKSHRKQQNPVSVLKDIPPSHADAVQELPAMSRKKESPCPSTCNFKIADDSIVSASLWELLFQPALEKPRGSGVSEKLEPVRSNINPSPHFAKSKRVLQQTRQLLFDCVREMTETRAKKERDQQRNCKGFLGAEEIGNLLYEKLGTWGNQAGHEANINFVLELDLLGSAEEWSNNYQERRELGNEIGNTILEEIIEEIVAEK</sequence>
<dbReference type="PANTHER" id="PTHR37613:SF4">
    <property type="entry name" value="DUF4378 DOMAIN-CONTAINING PROTEIN"/>
    <property type="match status" value="1"/>
</dbReference>
<dbReference type="InterPro" id="IPR025486">
    <property type="entry name" value="DUF4378"/>
</dbReference>
<gene>
    <name evidence="3" type="ORF">Pyn_11168</name>
</gene>
<dbReference type="AlphaFoldDB" id="A0A314XM83"/>
<feature type="compositionally biased region" description="Polar residues" evidence="1">
    <location>
        <begin position="120"/>
        <end position="131"/>
    </location>
</feature>
<evidence type="ECO:0000313" key="4">
    <source>
        <dbReference type="Proteomes" id="UP000250321"/>
    </source>
</evidence>
<keyword evidence="4" id="KW-1185">Reference proteome</keyword>
<name>A0A314XM83_PRUYE</name>
<evidence type="ECO:0000256" key="1">
    <source>
        <dbReference type="SAM" id="MobiDB-lite"/>
    </source>
</evidence>